<dbReference type="Pfam" id="PF03328">
    <property type="entry name" value="HpcH_HpaI"/>
    <property type="match status" value="1"/>
</dbReference>
<sequence length="282" mass="29687">MVRRTVLFSPGDQPDLLRKAPTAGADVVVFDLEDAVAPSAKSTARDHVAEAVSSLDPDCELCVRLNPLDSCGREDLSALASVLSSVDSVMLPKVSSRADVEALADAITDHGESLPVLALLETAAGVLAAPEVAAAEATDALLLGAEDLSADVGLNRSTEGTEILYAREHVVLAASSQDIDAIDTLYTDFEDTDGLATDTQRAIDLGFDGKMAIHPTQVSTINDAFTPDRERIEWAHEVIEAKQQAKAEGRGVFAVDGEMIDAPLVAQAEDIVQRAEAAGILE</sequence>
<dbReference type="SUPFAM" id="SSF51621">
    <property type="entry name" value="Phosphoenolpyruvate/pyruvate domain"/>
    <property type="match status" value="1"/>
</dbReference>
<dbReference type="STRING" id="890420.SAMN05216226_108123"/>
<dbReference type="InterPro" id="IPR040442">
    <property type="entry name" value="Pyrv_kinase-like_dom_sf"/>
</dbReference>
<dbReference type="AlphaFoldDB" id="A0A1G8W7Q5"/>
<feature type="domain" description="HpcH/HpaI aldolase/citrate lyase" evidence="4">
    <location>
        <begin position="4"/>
        <end position="215"/>
    </location>
</feature>
<evidence type="ECO:0000313" key="6">
    <source>
        <dbReference type="Proteomes" id="UP000198856"/>
    </source>
</evidence>
<evidence type="ECO:0000256" key="2">
    <source>
        <dbReference type="ARBA" id="ARBA00022723"/>
    </source>
</evidence>
<dbReference type="InterPro" id="IPR015813">
    <property type="entry name" value="Pyrv/PenolPyrv_kinase-like_dom"/>
</dbReference>
<proteinExistence type="predicted"/>
<dbReference type="Proteomes" id="UP000198856">
    <property type="component" value="Unassembled WGS sequence"/>
</dbReference>
<keyword evidence="3" id="KW-0460">Magnesium</keyword>
<evidence type="ECO:0000313" key="5">
    <source>
        <dbReference type="EMBL" id="SDJ74322.1"/>
    </source>
</evidence>
<dbReference type="PANTHER" id="PTHR32308">
    <property type="entry name" value="LYASE BETA SUBUNIT, PUTATIVE (AFU_ORTHOLOGUE AFUA_4G13030)-RELATED"/>
    <property type="match status" value="1"/>
</dbReference>
<organism evidence="5 6">
    <name type="scientific">Halovenus aranensis</name>
    <dbReference type="NCBI Taxonomy" id="890420"/>
    <lineage>
        <taxon>Archaea</taxon>
        <taxon>Methanobacteriati</taxon>
        <taxon>Methanobacteriota</taxon>
        <taxon>Stenosarchaea group</taxon>
        <taxon>Halobacteria</taxon>
        <taxon>Halobacteriales</taxon>
        <taxon>Haloarculaceae</taxon>
        <taxon>Halovenus</taxon>
    </lineage>
</organism>
<keyword evidence="5" id="KW-0456">Lyase</keyword>
<evidence type="ECO:0000259" key="4">
    <source>
        <dbReference type="Pfam" id="PF03328"/>
    </source>
</evidence>
<evidence type="ECO:0000256" key="1">
    <source>
        <dbReference type="ARBA" id="ARBA00001946"/>
    </source>
</evidence>
<name>A0A1G8W7Q5_9EURY</name>
<dbReference type="GO" id="GO:0006107">
    <property type="term" value="P:oxaloacetate metabolic process"/>
    <property type="evidence" value="ECO:0007669"/>
    <property type="project" value="TreeGrafter"/>
</dbReference>
<dbReference type="Gene3D" id="3.20.20.60">
    <property type="entry name" value="Phosphoenolpyruvate-binding domains"/>
    <property type="match status" value="1"/>
</dbReference>
<dbReference type="InterPro" id="IPR005000">
    <property type="entry name" value="Aldolase/citrate-lyase_domain"/>
</dbReference>
<gene>
    <name evidence="5" type="ORF">SAMN05216226_108123</name>
</gene>
<reference evidence="5 6" key="1">
    <citation type="submission" date="2016-10" db="EMBL/GenBank/DDBJ databases">
        <authorList>
            <person name="de Groot N.N."/>
        </authorList>
    </citation>
    <scope>NUCLEOTIDE SEQUENCE [LARGE SCALE GENOMIC DNA]</scope>
    <source>
        <strain evidence="5 6">IBRC-M10015</strain>
    </source>
</reference>
<protein>
    <submittedName>
        <fullName evidence="5">Citrate lyase subunit beta / citryl-CoA lyase</fullName>
    </submittedName>
</protein>
<dbReference type="RefSeq" id="WP_092702418.1">
    <property type="nucleotide sequence ID" value="NZ_FNFC01000008.1"/>
</dbReference>
<dbReference type="PANTHER" id="PTHR32308:SF0">
    <property type="entry name" value="HPCH_HPAI ALDOLASE_CITRATE LYASE DOMAIN-CONTAINING PROTEIN"/>
    <property type="match status" value="1"/>
</dbReference>
<dbReference type="GO" id="GO:0016829">
    <property type="term" value="F:lyase activity"/>
    <property type="evidence" value="ECO:0007669"/>
    <property type="project" value="UniProtKB-KW"/>
</dbReference>
<accession>A0A1G8W7Q5</accession>
<evidence type="ECO:0000256" key="3">
    <source>
        <dbReference type="ARBA" id="ARBA00022842"/>
    </source>
</evidence>
<dbReference type="GO" id="GO:0000287">
    <property type="term" value="F:magnesium ion binding"/>
    <property type="evidence" value="ECO:0007669"/>
    <property type="project" value="TreeGrafter"/>
</dbReference>
<keyword evidence="2" id="KW-0479">Metal-binding</keyword>
<comment type="cofactor">
    <cofactor evidence="1">
        <name>Mg(2+)</name>
        <dbReference type="ChEBI" id="CHEBI:18420"/>
    </cofactor>
</comment>
<dbReference type="OrthoDB" id="9170at2157"/>
<dbReference type="PIRSF" id="PIRSF015582">
    <property type="entry name" value="Cit_lyase_B"/>
    <property type="match status" value="1"/>
</dbReference>
<dbReference type="EMBL" id="FNFC01000008">
    <property type="protein sequence ID" value="SDJ74322.1"/>
    <property type="molecule type" value="Genomic_DNA"/>
</dbReference>
<dbReference type="InterPro" id="IPR011206">
    <property type="entry name" value="Citrate_lyase_beta/mcl1/mcl2"/>
</dbReference>
<keyword evidence="6" id="KW-1185">Reference proteome</keyword>